<dbReference type="AlphaFoldDB" id="A0A0A1TH49"/>
<evidence type="ECO:0000313" key="3">
    <source>
        <dbReference type="Proteomes" id="UP000039046"/>
    </source>
</evidence>
<protein>
    <recommendedName>
        <fullName evidence="4">Peroxin 20</fullName>
    </recommendedName>
</protein>
<organism evidence="2 3">
    <name type="scientific">[Torrubiella] hemipterigena</name>
    <dbReference type="NCBI Taxonomy" id="1531966"/>
    <lineage>
        <taxon>Eukaryota</taxon>
        <taxon>Fungi</taxon>
        <taxon>Dikarya</taxon>
        <taxon>Ascomycota</taxon>
        <taxon>Pezizomycotina</taxon>
        <taxon>Sordariomycetes</taxon>
        <taxon>Hypocreomycetidae</taxon>
        <taxon>Hypocreales</taxon>
        <taxon>Clavicipitaceae</taxon>
        <taxon>Clavicipitaceae incertae sedis</taxon>
        <taxon>'Torrubiella' clade</taxon>
    </lineage>
</organism>
<proteinExistence type="predicted"/>
<dbReference type="STRING" id="1531966.A0A0A1TH49"/>
<feature type="region of interest" description="Disordered" evidence="1">
    <location>
        <begin position="1"/>
        <end position="56"/>
    </location>
</feature>
<gene>
    <name evidence="2" type="ORF">VHEMI09746</name>
</gene>
<reference evidence="2 3" key="1">
    <citation type="journal article" date="2015" name="Genome Announc.">
        <title>Draft Genome Sequence and Gene Annotation of the Entomopathogenic Fungus Verticillium hemipterigenum.</title>
        <authorList>
            <person name="Horn F."/>
            <person name="Habel A."/>
            <person name="Scharf D.H."/>
            <person name="Dworschak J."/>
            <person name="Brakhage A.A."/>
            <person name="Guthke R."/>
            <person name="Hertweck C."/>
            <person name="Linde J."/>
        </authorList>
    </citation>
    <scope>NUCLEOTIDE SEQUENCE [LARGE SCALE GENOMIC DNA]</scope>
</reference>
<sequence>MDSASCSGGTPFKRLIDHQSRDVSQHQDRLVHHSSQAQGGFRSTPQHAQAPQDGFGAFMDSPAMPMPMLQHDPAGRLAAHAAALQPARAPAFASPQELSQQPLPTPMASSNNWAADFTRFANQQGQPQNQRTIGASRQPHAATPMQTSFGYAFGPQQPINPGFSQFFAPAGAAYSAPGAAVATGEADFDQEMAQWMANNSGGNMEQVDAAMEQMARELELNDAALSQAEGEGATAAAETTHFSDLDVPEINNLSLEARDAILPEEPIQPVEEEQLMGTENEDADALKGKSAVSEAAERLLESVQHESGEKWQNSVFLSLMRDFRDGRKDIVDNEIRQTDGETGESSET</sequence>
<keyword evidence="3" id="KW-1185">Reference proteome</keyword>
<name>A0A0A1TH49_9HYPO</name>
<dbReference type="Proteomes" id="UP000039046">
    <property type="component" value="Unassembled WGS sequence"/>
</dbReference>
<dbReference type="EMBL" id="CDHN01000006">
    <property type="protein sequence ID" value="CEJ94199.1"/>
    <property type="molecule type" value="Genomic_DNA"/>
</dbReference>
<evidence type="ECO:0000313" key="2">
    <source>
        <dbReference type="EMBL" id="CEJ94199.1"/>
    </source>
</evidence>
<dbReference type="OrthoDB" id="5407351at2759"/>
<feature type="compositionally biased region" description="Polar residues" evidence="1">
    <location>
        <begin position="33"/>
        <end position="49"/>
    </location>
</feature>
<feature type="compositionally biased region" description="Basic and acidic residues" evidence="1">
    <location>
        <begin position="14"/>
        <end position="31"/>
    </location>
</feature>
<feature type="region of interest" description="Disordered" evidence="1">
    <location>
        <begin position="328"/>
        <end position="348"/>
    </location>
</feature>
<feature type="compositionally biased region" description="Basic and acidic residues" evidence="1">
    <location>
        <begin position="328"/>
        <end position="339"/>
    </location>
</feature>
<evidence type="ECO:0000256" key="1">
    <source>
        <dbReference type="SAM" id="MobiDB-lite"/>
    </source>
</evidence>
<accession>A0A0A1TH49</accession>
<evidence type="ECO:0008006" key="4">
    <source>
        <dbReference type="Google" id="ProtNLM"/>
    </source>
</evidence>